<evidence type="ECO:0000259" key="2">
    <source>
        <dbReference type="Pfam" id="PF06580"/>
    </source>
</evidence>
<reference evidence="3 4" key="1">
    <citation type="submission" date="2022-04" db="EMBL/GenBank/DDBJ databases">
        <title>Spirosoma sp. strain RP8 genome sequencing and assembly.</title>
        <authorList>
            <person name="Jung Y."/>
        </authorList>
    </citation>
    <scope>NUCLEOTIDE SEQUENCE [LARGE SCALE GENOMIC DNA]</scope>
    <source>
        <strain evidence="3 4">RP8</strain>
    </source>
</reference>
<keyword evidence="1" id="KW-1133">Transmembrane helix</keyword>
<feature type="transmembrane region" description="Helical" evidence="1">
    <location>
        <begin position="20"/>
        <end position="39"/>
    </location>
</feature>
<dbReference type="GO" id="GO:0016301">
    <property type="term" value="F:kinase activity"/>
    <property type="evidence" value="ECO:0007669"/>
    <property type="project" value="UniProtKB-KW"/>
</dbReference>
<dbReference type="Pfam" id="PF06580">
    <property type="entry name" value="His_kinase"/>
    <property type="match status" value="1"/>
</dbReference>
<dbReference type="PANTHER" id="PTHR34220:SF7">
    <property type="entry name" value="SENSOR HISTIDINE KINASE YPDA"/>
    <property type="match status" value="1"/>
</dbReference>
<dbReference type="EMBL" id="JALPRF010000005">
    <property type="protein sequence ID" value="MCK8494971.1"/>
    <property type="molecule type" value="Genomic_DNA"/>
</dbReference>
<dbReference type="RefSeq" id="WP_248479604.1">
    <property type="nucleotide sequence ID" value="NZ_JALPRF010000005.1"/>
</dbReference>
<evidence type="ECO:0000256" key="1">
    <source>
        <dbReference type="SAM" id="Phobius"/>
    </source>
</evidence>
<dbReference type="Proteomes" id="UP001202180">
    <property type="component" value="Unassembled WGS sequence"/>
</dbReference>
<keyword evidence="1" id="KW-0472">Membrane</keyword>
<keyword evidence="1" id="KW-0812">Transmembrane</keyword>
<feature type="transmembrane region" description="Helical" evidence="1">
    <location>
        <begin position="51"/>
        <end position="76"/>
    </location>
</feature>
<sequence length="360" mass="42027">MTNLFRRLFKLPFLNPPAQSIWIIIGLVSWTVPLGNYVWLGPRYFSDWRILILSSSIAYLVCFSLLAAQTAIIRWITHQYPDLSQTPKRMLLEFPVFIVMTIATEVIAFYVYGLIPFFDFRPTPSTKIIIFWIGLGSNVISLCMYELYYTLTKWRENSIQTEVYKRESLLNQLEVLKNQVNPHFLFNSLNSLSSLISDEPKQAEQFVDELAKVYRYLLQTNEGNLTTLDNELVFIESYYYLLKTRHQRGIELTVDIKGDFRSQLLPPLTLQLLVENAVKHNREQATQPLRITIDTNPEGWLRVQNNLQRKRIRMASNRVGLSNISTKYRLLDQPEPIITDNNSLFTVILPLLADRQLTKR</sequence>
<keyword evidence="3" id="KW-0808">Transferase</keyword>
<organism evidence="3 4">
    <name type="scientific">Spirosoma liriopis</name>
    <dbReference type="NCBI Taxonomy" id="2937440"/>
    <lineage>
        <taxon>Bacteria</taxon>
        <taxon>Pseudomonadati</taxon>
        <taxon>Bacteroidota</taxon>
        <taxon>Cytophagia</taxon>
        <taxon>Cytophagales</taxon>
        <taxon>Cytophagaceae</taxon>
        <taxon>Spirosoma</taxon>
    </lineage>
</organism>
<comment type="caution">
    <text evidence="3">The sequence shown here is derived from an EMBL/GenBank/DDBJ whole genome shotgun (WGS) entry which is preliminary data.</text>
</comment>
<gene>
    <name evidence="3" type="ORF">M0L20_24080</name>
</gene>
<protein>
    <submittedName>
        <fullName evidence="3">Histidine kinase</fullName>
    </submittedName>
</protein>
<accession>A0ABT0HS25</accession>
<feature type="domain" description="Signal transduction histidine kinase internal region" evidence="2">
    <location>
        <begin position="172"/>
        <end position="247"/>
    </location>
</feature>
<dbReference type="InterPro" id="IPR010559">
    <property type="entry name" value="Sig_transdc_His_kin_internal"/>
</dbReference>
<dbReference type="InterPro" id="IPR050640">
    <property type="entry name" value="Bact_2-comp_sensor_kinase"/>
</dbReference>
<evidence type="ECO:0000313" key="3">
    <source>
        <dbReference type="EMBL" id="MCK8494971.1"/>
    </source>
</evidence>
<feature type="transmembrane region" description="Helical" evidence="1">
    <location>
        <begin position="129"/>
        <end position="151"/>
    </location>
</feature>
<name>A0ABT0HS25_9BACT</name>
<dbReference type="PANTHER" id="PTHR34220">
    <property type="entry name" value="SENSOR HISTIDINE KINASE YPDA"/>
    <property type="match status" value="1"/>
</dbReference>
<evidence type="ECO:0000313" key="4">
    <source>
        <dbReference type="Proteomes" id="UP001202180"/>
    </source>
</evidence>
<keyword evidence="4" id="KW-1185">Reference proteome</keyword>
<proteinExistence type="predicted"/>
<feature type="transmembrane region" description="Helical" evidence="1">
    <location>
        <begin position="96"/>
        <end position="117"/>
    </location>
</feature>
<keyword evidence="3" id="KW-0418">Kinase</keyword>